<sequence length="243" mass="27756">MGMIVGIIVVGGLILLAFLAPSLIGKLLRKLKKRYLPLKQRHTPESQQVMNAMDSEALATLTNYIKHFNRKMSVSREWLTPSFLMEAYFPETHTFDPNISVDAMLSYFDNNYPRRTALRSYALDSYELLKDGSIAVGISRLYERGGASHVRYIVTKDVATGRWYMDHISRQFVGKIVEQFLTSRNTTLYELLLEEGGTLAYESEKPIPGISVGDRVMADGYLVTQETLDGHIYYRLLRMDKLQ</sequence>
<keyword evidence="1" id="KW-0472">Membrane</keyword>
<dbReference type="OrthoDB" id="2567681at2"/>
<dbReference type="RefSeq" id="WP_115996020.1">
    <property type="nucleotide sequence ID" value="NZ_QRDY01000045.1"/>
</dbReference>
<dbReference type="EMBL" id="QRDY01000045">
    <property type="protein sequence ID" value="RED51162.1"/>
    <property type="molecule type" value="Genomic_DNA"/>
</dbReference>
<accession>A0A3D9HNV3</accession>
<protein>
    <submittedName>
        <fullName evidence="2">Uncharacterized protein</fullName>
    </submittedName>
</protein>
<comment type="caution">
    <text evidence="2">The sequence shown here is derived from an EMBL/GenBank/DDBJ whole genome shotgun (WGS) entry which is preliminary data.</text>
</comment>
<dbReference type="Proteomes" id="UP000256869">
    <property type="component" value="Unassembled WGS sequence"/>
</dbReference>
<dbReference type="AlphaFoldDB" id="A0A3D9HNV3"/>
<gene>
    <name evidence="2" type="ORF">DFP95_1457</name>
</gene>
<organism evidence="2 3">
    <name type="scientific">Cohnella lupini</name>
    <dbReference type="NCBI Taxonomy" id="1294267"/>
    <lineage>
        <taxon>Bacteria</taxon>
        <taxon>Bacillati</taxon>
        <taxon>Bacillota</taxon>
        <taxon>Bacilli</taxon>
        <taxon>Bacillales</taxon>
        <taxon>Paenibacillaceae</taxon>
        <taxon>Cohnella</taxon>
    </lineage>
</organism>
<evidence type="ECO:0000313" key="3">
    <source>
        <dbReference type="Proteomes" id="UP000256869"/>
    </source>
</evidence>
<evidence type="ECO:0000313" key="2">
    <source>
        <dbReference type="EMBL" id="RED51162.1"/>
    </source>
</evidence>
<evidence type="ECO:0000256" key="1">
    <source>
        <dbReference type="SAM" id="Phobius"/>
    </source>
</evidence>
<reference evidence="2 3" key="1">
    <citation type="submission" date="2018-07" db="EMBL/GenBank/DDBJ databases">
        <title>Genomic Encyclopedia of Type Strains, Phase III (KMG-III): the genomes of soil and plant-associated and newly described type strains.</title>
        <authorList>
            <person name="Whitman W."/>
        </authorList>
    </citation>
    <scope>NUCLEOTIDE SEQUENCE [LARGE SCALE GENOMIC DNA]</scope>
    <source>
        <strain evidence="2 3">CECT 8236</strain>
    </source>
</reference>
<keyword evidence="1" id="KW-0812">Transmembrane</keyword>
<proteinExistence type="predicted"/>
<name>A0A3D9HNV3_9BACL</name>
<feature type="transmembrane region" description="Helical" evidence="1">
    <location>
        <begin position="6"/>
        <end position="28"/>
    </location>
</feature>
<keyword evidence="3" id="KW-1185">Reference proteome</keyword>
<keyword evidence="1" id="KW-1133">Transmembrane helix</keyword>